<dbReference type="Proteomes" id="UP000004508">
    <property type="component" value="Unassembled WGS sequence"/>
</dbReference>
<organism evidence="1 2">
    <name type="scientific">Ktedonobacter racemifer DSM 44963</name>
    <dbReference type="NCBI Taxonomy" id="485913"/>
    <lineage>
        <taxon>Bacteria</taxon>
        <taxon>Bacillati</taxon>
        <taxon>Chloroflexota</taxon>
        <taxon>Ktedonobacteria</taxon>
        <taxon>Ktedonobacterales</taxon>
        <taxon>Ktedonobacteraceae</taxon>
        <taxon>Ktedonobacter</taxon>
    </lineage>
</organism>
<protein>
    <submittedName>
        <fullName evidence="1">Uncharacterized protein</fullName>
    </submittedName>
</protein>
<sequence>MDELWVELIFDKELPCSVCGTPTNCGLAYRSETQGITGRFSETWILNPYCEQRTGCRDKIWEEVVRIQRLD</sequence>
<dbReference type="InParanoid" id="D6TPX9"/>
<comment type="caution">
    <text evidence="1">The sequence shown here is derived from an EMBL/GenBank/DDBJ whole genome shotgun (WGS) entry which is preliminary data.</text>
</comment>
<reference evidence="1 2" key="1">
    <citation type="journal article" date="2011" name="Stand. Genomic Sci.">
        <title>Non-contiguous finished genome sequence and contextual data of the filamentous soil bacterium Ktedonobacter racemifer type strain (SOSP1-21).</title>
        <authorList>
            <person name="Chang Y.J."/>
            <person name="Land M."/>
            <person name="Hauser L."/>
            <person name="Chertkov O."/>
            <person name="Del Rio T.G."/>
            <person name="Nolan M."/>
            <person name="Copeland A."/>
            <person name="Tice H."/>
            <person name="Cheng J.F."/>
            <person name="Lucas S."/>
            <person name="Han C."/>
            <person name="Goodwin L."/>
            <person name="Pitluck S."/>
            <person name="Ivanova N."/>
            <person name="Ovchinikova G."/>
            <person name="Pati A."/>
            <person name="Chen A."/>
            <person name="Palaniappan K."/>
            <person name="Mavromatis K."/>
            <person name="Liolios K."/>
            <person name="Brettin T."/>
            <person name="Fiebig A."/>
            <person name="Rohde M."/>
            <person name="Abt B."/>
            <person name="Goker M."/>
            <person name="Detter J.C."/>
            <person name="Woyke T."/>
            <person name="Bristow J."/>
            <person name="Eisen J.A."/>
            <person name="Markowitz V."/>
            <person name="Hugenholtz P."/>
            <person name="Kyrpides N.C."/>
            <person name="Klenk H.P."/>
            <person name="Lapidus A."/>
        </authorList>
    </citation>
    <scope>NUCLEOTIDE SEQUENCE [LARGE SCALE GENOMIC DNA]</scope>
    <source>
        <strain evidence="2">DSM 44963</strain>
    </source>
</reference>
<evidence type="ECO:0000313" key="1">
    <source>
        <dbReference type="EMBL" id="EFH87564.1"/>
    </source>
</evidence>
<keyword evidence="2" id="KW-1185">Reference proteome</keyword>
<evidence type="ECO:0000313" key="2">
    <source>
        <dbReference type="Proteomes" id="UP000004508"/>
    </source>
</evidence>
<dbReference type="EMBL" id="ADVG01000002">
    <property type="protein sequence ID" value="EFH87564.1"/>
    <property type="molecule type" value="Genomic_DNA"/>
</dbReference>
<dbReference type="AlphaFoldDB" id="D6TPX9"/>
<proteinExistence type="predicted"/>
<gene>
    <name evidence="1" type="ORF">Krac_8900</name>
</gene>
<accession>D6TPX9</accession>
<name>D6TPX9_KTERA</name>